<evidence type="ECO:0000256" key="6">
    <source>
        <dbReference type="ARBA" id="ARBA00023136"/>
    </source>
</evidence>
<protein>
    <submittedName>
        <fullName evidence="9">UDP-N-acetylmuramyl pentapeptide phosphotransferase/UDP-N-acetylglucosamine-1-phosphate transferase</fullName>
    </submittedName>
</protein>
<feature type="transmembrane region" description="Helical" evidence="8">
    <location>
        <begin position="166"/>
        <end position="184"/>
    </location>
</feature>
<feature type="transmembrane region" description="Helical" evidence="8">
    <location>
        <begin position="214"/>
        <end position="235"/>
    </location>
</feature>
<keyword evidence="6 8" id="KW-0472">Membrane</keyword>
<feature type="transmembrane region" description="Helical" evidence="8">
    <location>
        <begin position="108"/>
        <end position="129"/>
    </location>
</feature>
<evidence type="ECO:0000256" key="8">
    <source>
        <dbReference type="SAM" id="Phobius"/>
    </source>
</evidence>
<keyword evidence="3 9" id="KW-0808">Transferase</keyword>
<accession>A0A1W1XRH5</accession>
<feature type="transmembrane region" description="Helical" evidence="8">
    <location>
        <begin position="320"/>
        <end position="337"/>
    </location>
</feature>
<dbReference type="GO" id="GO:0016780">
    <property type="term" value="F:phosphotransferase activity, for other substituted phosphate groups"/>
    <property type="evidence" value="ECO:0007669"/>
    <property type="project" value="InterPro"/>
</dbReference>
<dbReference type="EMBL" id="FWXF01000017">
    <property type="protein sequence ID" value="SMC26506.1"/>
    <property type="molecule type" value="Genomic_DNA"/>
</dbReference>
<keyword evidence="5 8" id="KW-1133">Transmembrane helix</keyword>
<evidence type="ECO:0000313" key="10">
    <source>
        <dbReference type="Proteomes" id="UP000192783"/>
    </source>
</evidence>
<comment type="cofactor">
    <cofactor evidence="7">
        <name>Mg(2+)</name>
        <dbReference type="ChEBI" id="CHEBI:18420"/>
    </cofactor>
</comment>
<keyword evidence="2" id="KW-1003">Cell membrane</keyword>
<feature type="binding site" evidence="7">
    <location>
        <position position="158"/>
    </location>
    <ligand>
        <name>Mg(2+)</name>
        <dbReference type="ChEBI" id="CHEBI:18420"/>
    </ligand>
</feature>
<dbReference type="RefSeq" id="WP_170920605.1">
    <property type="nucleotide sequence ID" value="NZ_FWXF01000017.1"/>
</dbReference>
<name>A0A1W1XRH5_9BACT</name>
<dbReference type="GO" id="GO:0046872">
    <property type="term" value="F:metal ion binding"/>
    <property type="evidence" value="ECO:0007669"/>
    <property type="project" value="UniProtKB-KW"/>
</dbReference>
<dbReference type="GO" id="GO:0009103">
    <property type="term" value="P:lipopolysaccharide biosynthetic process"/>
    <property type="evidence" value="ECO:0007669"/>
    <property type="project" value="TreeGrafter"/>
</dbReference>
<evidence type="ECO:0000256" key="7">
    <source>
        <dbReference type="PIRSR" id="PIRSR600715-1"/>
    </source>
</evidence>
<keyword evidence="4 8" id="KW-0812">Transmembrane</keyword>
<keyword evidence="7" id="KW-0460">Magnesium</keyword>
<keyword evidence="7" id="KW-0479">Metal-binding</keyword>
<evidence type="ECO:0000256" key="4">
    <source>
        <dbReference type="ARBA" id="ARBA00022692"/>
    </source>
</evidence>
<feature type="transmembrane region" description="Helical" evidence="8">
    <location>
        <begin position="135"/>
        <end position="154"/>
    </location>
</feature>
<feature type="transmembrane region" description="Helical" evidence="8">
    <location>
        <begin position="54"/>
        <end position="74"/>
    </location>
</feature>
<evidence type="ECO:0000313" key="9">
    <source>
        <dbReference type="EMBL" id="SMC26506.1"/>
    </source>
</evidence>
<evidence type="ECO:0000256" key="5">
    <source>
        <dbReference type="ARBA" id="ARBA00022989"/>
    </source>
</evidence>
<dbReference type="AlphaFoldDB" id="A0A1W1XRH5"/>
<dbReference type="InterPro" id="IPR000715">
    <property type="entry name" value="Glycosyl_transferase_4"/>
</dbReference>
<dbReference type="GO" id="GO:0071555">
    <property type="term" value="P:cell wall organization"/>
    <property type="evidence" value="ECO:0007669"/>
    <property type="project" value="TreeGrafter"/>
</dbReference>
<sequence>MSQISLAILDVVSILAGLVVSFGLTGRFTDPRSRLHLIDQPNHRSLHEQPTPRSGGIAILAGLVVASAVGATAWQLPIEFAWVAAGGLGLAAVSFLDDLRGVRPLYRLLVHFAAAALLPIAGYGVQRMVLPGIELSLPAGLGVTLSLLFTVWMVNLYNFMDGMDGFAGGMAVFGFGAYGILGYLAGEPAFGWAALAVVAAAMGFLVFNFPPARIFMGDVGSAVLGYLAAVFALWADRQGIAPLWVSVLVFSPFVVDATVTLFRRALRGEPLWEAHRSHYYQRLVRSGWGHRRTVIWEYGVMAMCAAAGVVAVRMSVPGQWTVLGGATTVLIAAMVWVDRRAPFS</sequence>
<dbReference type="Proteomes" id="UP000192783">
    <property type="component" value="Unassembled WGS sequence"/>
</dbReference>
<dbReference type="GO" id="GO:0044038">
    <property type="term" value="P:cell wall macromolecule biosynthetic process"/>
    <property type="evidence" value="ECO:0007669"/>
    <property type="project" value="TreeGrafter"/>
</dbReference>
<feature type="transmembrane region" description="Helical" evidence="8">
    <location>
        <begin position="241"/>
        <end position="262"/>
    </location>
</feature>
<feature type="binding site" evidence="7">
    <location>
        <position position="218"/>
    </location>
    <ligand>
        <name>Mg(2+)</name>
        <dbReference type="ChEBI" id="CHEBI:18420"/>
    </ligand>
</feature>
<comment type="subcellular location">
    <subcellularLocation>
        <location evidence="1">Cell membrane</location>
        <topology evidence="1">Multi-pass membrane protein</topology>
    </subcellularLocation>
</comment>
<dbReference type="CDD" id="cd06854">
    <property type="entry name" value="GT_WbpL_WbcO_like"/>
    <property type="match status" value="1"/>
</dbReference>
<dbReference type="GO" id="GO:0005886">
    <property type="term" value="C:plasma membrane"/>
    <property type="evidence" value="ECO:0007669"/>
    <property type="project" value="UniProtKB-SubCell"/>
</dbReference>
<dbReference type="PANTHER" id="PTHR22926:SF3">
    <property type="entry name" value="UNDECAPRENYL-PHOSPHATE ALPHA-N-ACETYLGLUCOSAMINYL 1-PHOSPHATE TRANSFERASE"/>
    <property type="match status" value="1"/>
</dbReference>
<feature type="transmembrane region" description="Helical" evidence="8">
    <location>
        <begin position="295"/>
        <end position="314"/>
    </location>
</feature>
<proteinExistence type="predicted"/>
<feature type="transmembrane region" description="Helical" evidence="8">
    <location>
        <begin position="6"/>
        <end position="25"/>
    </location>
</feature>
<dbReference type="Pfam" id="PF00953">
    <property type="entry name" value="Glycos_transf_4"/>
    <property type="match status" value="1"/>
</dbReference>
<reference evidence="9 10" key="1">
    <citation type="submission" date="2017-04" db="EMBL/GenBank/DDBJ databases">
        <authorList>
            <person name="Afonso C.L."/>
            <person name="Miller P.J."/>
            <person name="Scott M.A."/>
            <person name="Spackman E."/>
            <person name="Goraichik I."/>
            <person name="Dimitrov K.M."/>
            <person name="Suarez D.L."/>
            <person name="Swayne D.E."/>
        </authorList>
    </citation>
    <scope>NUCLEOTIDE SEQUENCE [LARGE SCALE GENOMIC DNA]</scope>
    <source>
        <strain evidence="9 10">DSM 13146</strain>
    </source>
</reference>
<evidence type="ECO:0000256" key="3">
    <source>
        <dbReference type="ARBA" id="ARBA00022679"/>
    </source>
</evidence>
<gene>
    <name evidence="9" type="ORF">SAMN02746041_02654</name>
</gene>
<evidence type="ECO:0000256" key="2">
    <source>
        <dbReference type="ARBA" id="ARBA00022475"/>
    </source>
</evidence>
<dbReference type="STRING" id="1121390.SAMN02746041_02654"/>
<evidence type="ECO:0000256" key="1">
    <source>
        <dbReference type="ARBA" id="ARBA00004651"/>
    </source>
</evidence>
<organism evidence="9 10">
    <name type="scientific">Desulfacinum hydrothermale DSM 13146</name>
    <dbReference type="NCBI Taxonomy" id="1121390"/>
    <lineage>
        <taxon>Bacteria</taxon>
        <taxon>Pseudomonadati</taxon>
        <taxon>Thermodesulfobacteriota</taxon>
        <taxon>Syntrophobacteria</taxon>
        <taxon>Syntrophobacterales</taxon>
        <taxon>Syntrophobacteraceae</taxon>
        <taxon>Desulfacinum</taxon>
    </lineage>
</organism>
<dbReference type="PANTHER" id="PTHR22926">
    <property type="entry name" value="PHOSPHO-N-ACETYLMURAMOYL-PENTAPEPTIDE-TRANSFERASE"/>
    <property type="match status" value="1"/>
</dbReference>
<feature type="transmembrane region" description="Helical" evidence="8">
    <location>
        <begin position="80"/>
        <end position="96"/>
    </location>
</feature>
<feature type="transmembrane region" description="Helical" evidence="8">
    <location>
        <begin position="190"/>
        <end position="207"/>
    </location>
</feature>
<keyword evidence="10" id="KW-1185">Reference proteome</keyword>